<keyword evidence="1" id="KW-0732">Signal</keyword>
<proteinExistence type="predicted"/>
<evidence type="ECO:0000313" key="3">
    <source>
        <dbReference type="Proteomes" id="UP000577956"/>
    </source>
</evidence>
<evidence type="ECO:0008006" key="4">
    <source>
        <dbReference type="Google" id="ProtNLM"/>
    </source>
</evidence>
<evidence type="ECO:0000313" key="2">
    <source>
        <dbReference type="EMBL" id="NYD85767.1"/>
    </source>
</evidence>
<protein>
    <recommendedName>
        <fullName evidence="4">Lipoprotein</fullName>
    </recommendedName>
</protein>
<organism evidence="2 3">
    <name type="scientific">Cellulomonas oligotrophica</name>
    <dbReference type="NCBI Taxonomy" id="931536"/>
    <lineage>
        <taxon>Bacteria</taxon>
        <taxon>Bacillati</taxon>
        <taxon>Actinomycetota</taxon>
        <taxon>Actinomycetes</taxon>
        <taxon>Micrococcales</taxon>
        <taxon>Cellulomonadaceae</taxon>
        <taxon>Cellulomonas</taxon>
    </lineage>
</organism>
<dbReference type="AlphaFoldDB" id="A0A7Y9FEY7"/>
<dbReference type="RefSeq" id="WP_140457520.1">
    <property type="nucleotide sequence ID" value="NZ_BAABFI010000018.1"/>
</dbReference>
<evidence type="ECO:0000256" key="1">
    <source>
        <dbReference type="SAM" id="SignalP"/>
    </source>
</evidence>
<dbReference type="EMBL" id="JACCBK010000001">
    <property type="protein sequence ID" value="NYD85767.1"/>
    <property type="molecule type" value="Genomic_DNA"/>
</dbReference>
<gene>
    <name evidence="2" type="ORF">BKA21_001316</name>
</gene>
<comment type="caution">
    <text evidence="2">The sequence shown here is derived from an EMBL/GenBank/DDBJ whole genome shotgun (WGS) entry which is preliminary data.</text>
</comment>
<reference evidence="2 3" key="1">
    <citation type="submission" date="2020-07" db="EMBL/GenBank/DDBJ databases">
        <title>Sequencing the genomes of 1000 actinobacteria strains.</title>
        <authorList>
            <person name="Klenk H.-P."/>
        </authorList>
    </citation>
    <scope>NUCLEOTIDE SEQUENCE [LARGE SCALE GENOMIC DNA]</scope>
    <source>
        <strain evidence="2 3">DSM 24482</strain>
    </source>
</reference>
<dbReference type="Proteomes" id="UP000577956">
    <property type="component" value="Unassembled WGS sequence"/>
</dbReference>
<sequence>MPRSVRPVPLARRIVALGLAGMTLSACATPDADVEAVPPTAAAVEACLTAAAVHLDLPLDESDAVDIGVERDDQGWWAVRATVELATGARLLTCTAVPEDSPAGARAASFSVEDA</sequence>
<name>A0A7Y9FEY7_9CELL</name>
<dbReference type="PROSITE" id="PS51257">
    <property type="entry name" value="PROKAR_LIPOPROTEIN"/>
    <property type="match status" value="1"/>
</dbReference>
<feature type="signal peptide" evidence="1">
    <location>
        <begin position="1"/>
        <end position="28"/>
    </location>
</feature>
<feature type="chain" id="PRO_5031419024" description="Lipoprotein" evidence="1">
    <location>
        <begin position="29"/>
        <end position="115"/>
    </location>
</feature>
<accession>A0A7Y9FEY7</accession>